<dbReference type="GO" id="GO:0004672">
    <property type="term" value="F:protein kinase activity"/>
    <property type="evidence" value="ECO:0007669"/>
    <property type="project" value="InterPro"/>
</dbReference>
<evidence type="ECO:0000259" key="2">
    <source>
        <dbReference type="Pfam" id="PF07714"/>
    </source>
</evidence>
<dbReference type="Pfam" id="PF07714">
    <property type="entry name" value="PK_Tyr_Ser-Thr"/>
    <property type="match status" value="1"/>
</dbReference>
<evidence type="ECO:0000313" key="3">
    <source>
        <dbReference type="EMBL" id="KAG0644960.1"/>
    </source>
</evidence>
<dbReference type="InterPro" id="IPR001245">
    <property type="entry name" value="Ser-Thr/Tyr_kinase_cat_dom"/>
</dbReference>
<feature type="region of interest" description="Disordered" evidence="1">
    <location>
        <begin position="1"/>
        <end position="22"/>
    </location>
</feature>
<feature type="domain" description="Serine-threonine/tyrosine-protein kinase catalytic" evidence="2">
    <location>
        <begin position="147"/>
        <end position="200"/>
    </location>
</feature>
<dbReference type="OrthoDB" id="4062651at2759"/>
<organism evidence="3 4">
    <name type="scientific">Hyphodiscus hymeniophilus</name>
    <dbReference type="NCBI Taxonomy" id="353542"/>
    <lineage>
        <taxon>Eukaryota</taxon>
        <taxon>Fungi</taxon>
        <taxon>Dikarya</taxon>
        <taxon>Ascomycota</taxon>
        <taxon>Pezizomycotina</taxon>
        <taxon>Leotiomycetes</taxon>
        <taxon>Helotiales</taxon>
        <taxon>Hyphodiscaceae</taxon>
        <taxon>Hyphodiscus</taxon>
    </lineage>
</organism>
<sequence>MGPSDRPLTQINMLPLAGTKSPTKVTERAVLFDSLNSRSIPKGDALSKKRARPPADTPDATTGRFKAPSRMVRSATSGPLQLRAAWESPWGEYEKVYDVELGGTVEVAVRKAPPVELVHVRAFSTEASEKTLYLHMPVSLERIVRSPAYPDERQLVAILGQVVAGVAYLAAEGFEHGSLTCSNILLNIDGDVKIGEQSLLQIKNIVK</sequence>
<dbReference type="Proteomes" id="UP000785200">
    <property type="component" value="Unassembled WGS sequence"/>
</dbReference>
<dbReference type="Gene3D" id="1.10.510.10">
    <property type="entry name" value="Transferase(Phosphotransferase) domain 1"/>
    <property type="match status" value="1"/>
</dbReference>
<dbReference type="AlphaFoldDB" id="A0A9P6VDF6"/>
<dbReference type="InterPro" id="IPR011009">
    <property type="entry name" value="Kinase-like_dom_sf"/>
</dbReference>
<accession>A0A9P6VDF6</accession>
<gene>
    <name evidence="3" type="ORF">D0Z07_9342</name>
</gene>
<dbReference type="SUPFAM" id="SSF56112">
    <property type="entry name" value="Protein kinase-like (PK-like)"/>
    <property type="match status" value="1"/>
</dbReference>
<comment type="caution">
    <text evidence="3">The sequence shown here is derived from an EMBL/GenBank/DDBJ whole genome shotgun (WGS) entry which is preliminary data.</text>
</comment>
<protein>
    <recommendedName>
        <fullName evidence="2">Serine-threonine/tyrosine-protein kinase catalytic domain-containing protein</fullName>
    </recommendedName>
</protein>
<proteinExistence type="predicted"/>
<keyword evidence="4" id="KW-1185">Reference proteome</keyword>
<reference evidence="3" key="1">
    <citation type="submission" date="2019-07" db="EMBL/GenBank/DDBJ databases">
        <title>Hyphodiscus hymeniophilus genome sequencing and assembly.</title>
        <authorList>
            <person name="Kramer G."/>
            <person name="Nodwell J."/>
        </authorList>
    </citation>
    <scope>NUCLEOTIDE SEQUENCE</scope>
    <source>
        <strain evidence="3">ATCC 34498</strain>
    </source>
</reference>
<evidence type="ECO:0000313" key="4">
    <source>
        <dbReference type="Proteomes" id="UP000785200"/>
    </source>
</evidence>
<dbReference type="EMBL" id="VNKQ01000021">
    <property type="protein sequence ID" value="KAG0644960.1"/>
    <property type="molecule type" value="Genomic_DNA"/>
</dbReference>
<feature type="region of interest" description="Disordered" evidence="1">
    <location>
        <begin position="38"/>
        <end position="72"/>
    </location>
</feature>
<name>A0A9P6VDF6_9HELO</name>
<evidence type="ECO:0000256" key="1">
    <source>
        <dbReference type="SAM" id="MobiDB-lite"/>
    </source>
</evidence>